<keyword evidence="4" id="KW-1185">Reference proteome</keyword>
<comment type="caution">
    <text evidence="3">The sequence shown here is derived from an EMBL/GenBank/DDBJ whole genome shotgun (WGS) entry which is preliminary data.</text>
</comment>
<evidence type="ECO:0000256" key="2">
    <source>
        <dbReference type="SAM" id="Phobius"/>
    </source>
</evidence>
<dbReference type="Proteomes" id="UP001321749">
    <property type="component" value="Unassembled WGS sequence"/>
</dbReference>
<feature type="transmembrane region" description="Helical" evidence="2">
    <location>
        <begin position="226"/>
        <end position="250"/>
    </location>
</feature>
<organism evidence="3 4">
    <name type="scientific">Cladorrhinum samala</name>
    <dbReference type="NCBI Taxonomy" id="585594"/>
    <lineage>
        <taxon>Eukaryota</taxon>
        <taxon>Fungi</taxon>
        <taxon>Dikarya</taxon>
        <taxon>Ascomycota</taxon>
        <taxon>Pezizomycotina</taxon>
        <taxon>Sordariomycetes</taxon>
        <taxon>Sordariomycetidae</taxon>
        <taxon>Sordariales</taxon>
        <taxon>Podosporaceae</taxon>
        <taxon>Cladorrhinum</taxon>
    </lineage>
</organism>
<reference evidence="3" key="2">
    <citation type="submission" date="2023-06" db="EMBL/GenBank/DDBJ databases">
        <authorList>
            <consortium name="Lawrence Berkeley National Laboratory"/>
            <person name="Mondo S.J."/>
            <person name="Hensen N."/>
            <person name="Bonometti L."/>
            <person name="Westerberg I."/>
            <person name="Brannstrom I.O."/>
            <person name="Guillou S."/>
            <person name="Cros-Aarteil S."/>
            <person name="Calhoun S."/>
            <person name="Haridas S."/>
            <person name="Kuo A."/>
            <person name="Pangilinan J."/>
            <person name="Riley R."/>
            <person name="Labutti K."/>
            <person name="Andreopoulos B."/>
            <person name="Lipzen A."/>
            <person name="Chen C."/>
            <person name="Yanf M."/>
            <person name="Daum C."/>
            <person name="Ng V."/>
            <person name="Clum A."/>
            <person name="Steindorff A."/>
            <person name="Ohm R."/>
            <person name="Martin F."/>
            <person name="Silar P."/>
            <person name="Natvig D."/>
            <person name="Lalanne C."/>
            <person name="Gautier V."/>
            <person name="Ament-Velasquez S.L."/>
            <person name="Kruys A."/>
            <person name="Hutchinson M.I."/>
            <person name="Powell A.J."/>
            <person name="Barry K."/>
            <person name="Miller A.N."/>
            <person name="Grigoriev I.V."/>
            <person name="Debuchy R."/>
            <person name="Gladieux P."/>
            <person name="Thoren M.H."/>
            <person name="Johannesson H."/>
        </authorList>
    </citation>
    <scope>NUCLEOTIDE SEQUENCE</scope>
    <source>
        <strain evidence="3">PSN324</strain>
    </source>
</reference>
<feature type="compositionally biased region" description="Polar residues" evidence="1">
    <location>
        <begin position="620"/>
        <end position="631"/>
    </location>
</feature>
<dbReference type="AlphaFoldDB" id="A0AAV9I518"/>
<feature type="transmembrane region" description="Helical" evidence="2">
    <location>
        <begin position="66"/>
        <end position="89"/>
    </location>
</feature>
<dbReference type="EMBL" id="MU864928">
    <property type="protein sequence ID" value="KAK4467129.1"/>
    <property type="molecule type" value="Genomic_DNA"/>
</dbReference>
<keyword evidence="2" id="KW-0812">Transmembrane</keyword>
<sequence>MSPFALHYDGAGWLESRDDTGVVTPNAFNRTRNGLFQSATNQTTTQQQFFNELRFAAAKSIRTSTIILASFNIIAAFATAVGILCDSYFREKRNNKEYRFWRDGFKFVPEGEVYPLILSLGIFVQSLIFAGAQSTGLDSLFGPGCTMMAMAMLPAVFLAPYIQLVYALEITLRAVRKQAFAPRGKWNVTICSVIIGLLLFAMFLVADFDQSPNFCLTSLFWFVAHYSAACFGLLTTIAATLIACTVVIFVKLHSSINIEVTARVNASRMVYYLALAAISIGFMLPFFYVQTFSTGRRQNNNGLTLSMVASVVANVSGLMTGGLYLFLKSHTLSTIGPRDKAGEYENRREMYKARRFEEEYAESDGGFTDHIVRPVGGPRSLRRAESETSLYTLSKEEEIMDAKSMRSVTTTYSNRAPSSLRSFRANNLFARASNAFMPRAPERARIGSTIGGHMRKRSYSLFPNNAAGSKSSLTLLPATTYSPADTLKPPPSMGNLLNKRHRRDSSLVSSATVQIGLRFSSVEDIEPPVVNNVVSPDHHVYNLDCPLVQMELQAAALKRPAGLDSGAVTPTTPSNKKDESKADEISVRDPVKDAKMKTLPPVPRLTTTEAPAEPDLTEEVTLSPSVYSPVSPTKAKLPSSRGVGFTAPAPRLANGIPRSPPIPPPQRRETGDTTSTLVEDSKNAWI</sequence>
<feature type="transmembrane region" description="Helical" evidence="2">
    <location>
        <begin position="270"/>
        <end position="288"/>
    </location>
</feature>
<keyword evidence="2" id="KW-1133">Transmembrane helix</keyword>
<feature type="region of interest" description="Disordered" evidence="1">
    <location>
        <begin position="563"/>
        <end position="686"/>
    </location>
</feature>
<evidence type="ECO:0000256" key="1">
    <source>
        <dbReference type="SAM" id="MobiDB-lite"/>
    </source>
</evidence>
<evidence type="ECO:0000313" key="4">
    <source>
        <dbReference type="Proteomes" id="UP001321749"/>
    </source>
</evidence>
<keyword evidence="2" id="KW-0472">Membrane</keyword>
<reference evidence="3" key="1">
    <citation type="journal article" date="2023" name="Mol. Phylogenet. Evol.">
        <title>Genome-scale phylogeny and comparative genomics of the fungal order Sordariales.</title>
        <authorList>
            <person name="Hensen N."/>
            <person name="Bonometti L."/>
            <person name="Westerberg I."/>
            <person name="Brannstrom I.O."/>
            <person name="Guillou S."/>
            <person name="Cros-Aarteil S."/>
            <person name="Calhoun S."/>
            <person name="Haridas S."/>
            <person name="Kuo A."/>
            <person name="Mondo S."/>
            <person name="Pangilinan J."/>
            <person name="Riley R."/>
            <person name="LaButti K."/>
            <person name="Andreopoulos B."/>
            <person name="Lipzen A."/>
            <person name="Chen C."/>
            <person name="Yan M."/>
            <person name="Daum C."/>
            <person name="Ng V."/>
            <person name="Clum A."/>
            <person name="Steindorff A."/>
            <person name="Ohm R.A."/>
            <person name="Martin F."/>
            <person name="Silar P."/>
            <person name="Natvig D.O."/>
            <person name="Lalanne C."/>
            <person name="Gautier V."/>
            <person name="Ament-Velasquez S.L."/>
            <person name="Kruys A."/>
            <person name="Hutchinson M.I."/>
            <person name="Powell A.J."/>
            <person name="Barry K."/>
            <person name="Miller A.N."/>
            <person name="Grigoriev I.V."/>
            <person name="Debuchy R."/>
            <person name="Gladieux P."/>
            <person name="Hiltunen Thoren M."/>
            <person name="Johannesson H."/>
        </authorList>
    </citation>
    <scope>NUCLEOTIDE SEQUENCE</scope>
    <source>
        <strain evidence="3">PSN324</strain>
    </source>
</reference>
<feature type="transmembrane region" description="Helical" evidence="2">
    <location>
        <begin position="308"/>
        <end position="327"/>
    </location>
</feature>
<protein>
    <submittedName>
        <fullName evidence="3">Uncharacterized protein</fullName>
    </submittedName>
</protein>
<evidence type="ECO:0000313" key="3">
    <source>
        <dbReference type="EMBL" id="KAK4467129.1"/>
    </source>
</evidence>
<feature type="transmembrane region" description="Helical" evidence="2">
    <location>
        <begin position="113"/>
        <end position="134"/>
    </location>
</feature>
<feature type="transmembrane region" description="Helical" evidence="2">
    <location>
        <begin position="186"/>
        <end position="206"/>
    </location>
</feature>
<accession>A0AAV9I518</accession>
<feature type="compositionally biased region" description="Basic and acidic residues" evidence="1">
    <location>
        <begin position="575"/>
        <end position="596"/>
    </location>
</feature>
<feature type="transmembrane region" description="Helical" evidence="2">
    <location>
        <begin position="140"/>
        <end position="166"/>
    </location>
</feature>
<name>A0AAV9I518_9PEZI</name>
<proteinExistence type="predicted"/>
<gene>
    <name evidence="3" type="ORF">QBC42DRAFT_292850</name>
</gene>